<reference evidence="2" key="1">
    <citation type="submission" date="2022-03" db="EMBL/GenBank/DDBJ databases">
        <authorList>
            <person name="Lindestad O."/>
        </authorList>
    </citation>
    <scope>NUCLEOTIDE SEQUENCE</scope>
</reference>
<gene>
    <name evidence="2" type="primary">jg16825</name>
    <name evidence="2" type="ORF">PAEG_LOCUS24825</name>
</gene>
<sequence length="120" mass="13923">MLIFYNSKGLRTLHEFPHRKLKSLSERWKERDQIKNEEIRRRTSVTKIAQRVAKLAKGGAHITENHCTLGSQCPTHWDPNVQWQPRTGKRSVGRPPTRRTDVAGAAENKRPRIVELKTAY</sequence>
<dbReference type="Proteomes" id="UP000838756">
    <property type="component" value="Unassembled WGS sequence"/>
</dbReference>
<comment type="caution">
    <text evidence="2">The sequence shown here is derived from an EMBL/GenBank/DDBJ whole genome shotgun (WGS) entry which is preliminary data.</text>
</comment>
<accession>A0A8S4SGG3</accession>
<evidence type="ECO:0000313" key="3">
    <source>
        <dbReference type="Proteomes" id="UP000838756"/>
    </source>
</evidence>
<feature type="region of interest" description="Disordered" evidence="1">
    <location>
        <begin position="78"/>
        <end position="105"/>
    </location>
</feature>
<dbReference type="AlphaFoldDB" id="A0A8S4SGG3"/>
<organism evidence="2 3">
    <name type="scientific">Pararge aegeria aegeria</name>
    <dbReference type="NCBI Taxonomy" id="348720"/>
    <lineage>
        <taxon>Eukaryota</taxon>
        <taxon>Metazoa</taxon>
        <taxon>Ecdysozoa</taxon>
        <taxon>Arthropoda</taxon>
        <taxon>Hexapoda</taxon>
        <taxon>Insecta</taxon>
        <taxon>Pterygota</taxon>
        <taxon>Neoptera</taxon>
        <taxon>Endopterygota</taxon>
        <taxon>Lepidoptera</taxon>
        <taxon>Glossata</taxon>
        <taxon>Ditrysia</taxon>
        <taxon>Papilionoidea</taxon>
        <taxon>Nymphalidae</taxon>
        <taxon>Satyrinae</taxon>
        <taxon>Satyrini</taxon>
        <taxon>Parargina</taxon>
        <taxon>Pararge</taxon>
    </lineage>
</organism>
<dbReference type="OrthoDB" id="407509at2759"/>
<evidence type="ECO:0000256" key="1">
    <source>
        <dbReference type="SAM" id="MobiDB-lite"/>
    </source>
</evidence>
<proteinExistence type="predicted"/>
<name>A0A8S4SGG3_9NEOP</name>
<protein>
    <submittedName>
        <fullName evidence="2">Jg16825 protein</fullName>
    </submittedName>
</protein>
<evidence type="ECO:0000313" key="2">
    <source>
        <dbReference type="EMBL" id="CAH2265169.1"/>
    </source>
</evidence>
<dbReference type="EMBL" id="CAKXAJ010026274">
    <property type="protein sequence ID" value="CAH2265169.1"/>
    <property type="molecule type" value="Genomic_DNA"/>
</dbReference>
<keyword evidence="3" id="KW-1185">Reference proteome</keyword>